<feature type="chain" id="PRO_5004824836" description="Secreted protein" evidence="1">
    <location>
        <begin position="23"/>
        <end position="65"/>
    </location>
</feature>
<evidence type="ECO:0000313" key="3">
    <source>
        <dbReference type="Proteomes" id="UP000053676"/>
    </source>
</evidence>
<proteinExistence type="predicted"/>
<evidence type="ECO:0008006" key="4">
    <source>
        <dbReference type="Google" id="ProtNLM"/>
    </source>
</evidence>
<accession>W2T3Y4</accession>
<protein>
    <recommendedName>
        <fullName evidence="4">Secreted protein</fullName>
    </recommendedName>
</protein>
<dbReference type="KEGG" id="nai:NECAME_12040"/>
<sequence>MYIYVLTLLLLLNLSIQSAVLAEECADATPSNVCSQKKLQGQCTYYKAYMEQQKFLRSPYVFRMK</sequence>
<reference evidence="3" key="1">
    <citation type="journal article" date="2014" name="Nat. Genet.">
        <title>Genome of the human hookworm Necator americanus.</title>
        <authorList>
            <person name="Tang Y.T."/>
            <person name="Gao X."/>
            <person name="Rosa B.A."/>
            <person name="Abubucker S."/>
            <person name="Hallsworth-Pepin K."/>
            <person name="Martin J."/>
            <person name="Tyagi R."/>
            <person name="Heizer E."/>
            <person name="Zhang X."/>
            <person name="Bhonagiri-Palsikar V."/>
            <person name="Minx P."/>
            <person name="Warren W.C."/>
            <person name="Wang Q."/>
            <person name="Zhan B."/>
            <person name="Hotez P.J."/>
            <person name="Sternberg P.W."/>
            <person name="Dougall A."/>
            <person name="Gaze S.T."/>
            <person name="Mulvenna J."/>
            <person name="Sotillo J."/>
            <person name="Ranganathan S."/>
            <person name="Rabelo E.M."/>
            <person name="Wilson R.K."/>
            <person name="Felgner P.L."/>
            <person name="Bethony J."/>
            <person name="Hawdon J.M."/>
            <person name="Gasser R.B."/>
            <person name="Loukas A."/>
            <person name="Mitreva M."/>
        </authorList>
    </citation>
    <scope>NUCLEOTIDE SEQUENCE [LARGE SCALE GENOMIC DNA]</scope>
</reference>
<evidence type="ECO:0000256" key="1">
    <source>
        <dbReference type="SAM" id="SignalP"/>
    </source>
</evidence>
<keyword evidence="1" id="KW-0732">Signal</keyword>
<dbReference type="EMBL" id="KI660263">
    <property type="protein sequence ID" value="ETN75941.1"/>
    <property type="molecule type" value="Genomic_DNA"/>
</dbReference>
<dbReference type="Proteomes" id="UP000053676">
    <property type="component" value="Unassembled WGS sequence"/>
</dbReference>
<feature type="signal peptide" evidence="1">
    <location>
        <begin position="1"/>
        <end position="22"/>
    </location>
</feature>
<evidence type="ECO:0000313" key="2">
    <source>
        <dbReference type="EMBL" id="ETN75941.1"/>
    </source>
</evidence>
<organism evidence="2 3">
    <name type="scientific">Necator americanus</name>
    <name type="common">Human hookworm</name>
    <dbReference type="NCBI Taxonomy" id="51031"/>
    <lineage>
        <taxon>Eukaryota</taxon>
        <taxon>Metazoa</taxon>
        <taxon>Ecdysozoa</taxon>
        <taxon>Nematoda</taxon>
        <taxon>Chromadorea</taxon>
        <taxon>Rhabditida</taxon>
        <taxon>Rhabditina</taxon>
        <taxon>Rhabditomorpha</taxon>
        <taxon>Strongyloidea</taxon>
        <taxon>Ancylostomatidae</taxon>
        <taxon>Bunostominae</taxon>
        <taxon>Necator</taxon>
    </lineage>
</organism>
<name>W2T3Y4_NECAM</name>
<gene>
    <name evidence="2" type="ORF">NECAME_12040</name>
</gene>
<dbReference type="AlphaFoldDB" id="W2T3Y4"/>
<keyword evidence="3" id="KW-1185">Reference proteome</keyword>